<reference evidence="2" key="2">
    <citation type="journal article" date="2010" name="Nature">
        <title>Comparative genomics reveals mobile pathogenicity chromosomes in Fusarium.</title>
        <authorList>
            <person name="Ma L.J."/>
            <person name="van der Does H.C."/>
            <person name="Borkovich K.A."/>
            <person name="Coleman J.J."/>
            <person name="Daboussi M.J."/>
            <person name="Di Pietro A."/>
            <person name="Dufresne M."/>
            <person name="Freitag M."/>
            <person name="Grabherr M."/>
            <person name="Henrissat B."/>
            <person name="Houterman P.M."/>
            <person name="Kang S."/>
            <person name="Shim W.B."/>
            <person name="Woloshuk C."/>
            <person name="Xie X."/>
            <person name="Xu J.R."/>
            <person name="Antoniw J."/>
            <person name="Baker S.E."/>
            <person name="Bluhm B.H."/>
            <person name="Breakspear A."/>
            <person name="Brown D.W."/>
            <person name="Butchko R.A."/>
            <person name="Chapman S."/>
            <person name="Coulson R."/>
            <person name="Coutinho P.M."/>
            <person name="Danchin E.G."/>
            <person name="Diener A."/>
            <person name="Gale L.R."/>
            <person name="Gardiner D.M."/>
            <person name="Goff S."/>
            <person name="Hammond-Kosack K.E."/>
            <person name="Hilburn K."/>
            <person name="Hua-Van A."/>
            <person name="Jonkers W."/>
            <person name="Kazan K."/>
            <person name="Kodira C.D."/>
            <person name="Koehrsen M."/>
            <person name="Kumar L."/>
            <person name="Lee Y.H."/>
            <person name="Li L."/>
            <person name="Manners J.M."/>
            <person name="Miranda-Saavedra D."/>
            <person name="Mukherjee M."/>
            <person name="Park G."/>
            <person name="Park J."/>
            <person name="Park S.Y."/>
            <person name="Proctor R.H."/>
            <person name="Regev A."/>
            <person name="Ruiz-Roldan M.C."/>
            <person name="Sain D."/>
            <person name="Sakthikumar S."/>
            <person name="Sykes S."/>
            <person name="Schwartz D.C."/>
            <person name="Turgeon B.G."/>
            <person name="Wapinski I."/>
            <person name="Yoder O."/>
            <person name="Young S."/>
            <person name="Zeng Q."/>
            <person name="Zhou S."/>
            <person name="Galagan J."/>
            <person name="Cuomo C.A."/>
            <person name="Kistler H.C."/>
            <person name="Rep M."/>
        </authorList>
    </citation>
    <scope>NUCLEOTIDE SEQUENCE [LARGE SCALE GENOMIC DNA]</scope>
    <source>
        <strain evidence="2">4287</strain>
    </source>
</reference>
<name>A0A0J9W0Q4_FUSO4</name>
<protein>
    <submittedName>
        <fullName evidence="2">Uncharacterized protein</fullName>
    </submittedName>
</protein>
<dbReference type="KEGG" id="fox:FOXG_14767"/>
<feature type="compositionally biased region" description="Polar residues" evidence="1">
    <location>
        <begin position="191"/>
        <end position="216"/>
    </location>
</feature>
<dbReference type="OrthoDB" id="10315841at2759"/>
<dbReference type="Proteomes" id="UP000009097">
    <property type="component" value="Unassembled WGS sequence"/>
</dbReference>
<feature type="region of interest" description="Disordered" evidence="1">
    <location>
        <begin position="1"/>
        <end position="40"/>
    </location>
</feature>
<reference evidence="2" key="1">
    <citation type="submission" date="2007-04" db="EMBL/GenBank/DDBJ databases">
        <authorList>
            <consortium name="The Broad Institute Genome Sequencing Platform"/>
            <person name="Birren B."/>
            <person name="Lander E."/>
            <person name="Galagan J."/>
            <person name="Nusbaum C."/>
            <person name="Devon K."/>
            <person name="Ma L.-J."/>
            <person name="Jaffe D."/>
            <person name="Butler J."/>
            <person name="Alvarez P."/>
            <person name="Gnerre S."/>
            <person name="Grabherr M."/>
            <person name="Kleber M."/>
            <person name="Mauceli E."/>
            <person name="Brockman W."/>
            <person name="MacCallum I.A."/>
            <person name="Young S."/>
            <person name="LaButti K."/>
            <person name="DeCaprio D."/>
            <person name="Crawford M."/>
            <person name="Koehrsen M."/>
            <person name="Engels R."/>
            <person name="Montgomery P."/>
            <person name="Pearson M."/>
            <person name="Howarth C."/>
            <person name="Larson L."/>
            <person name="White J."/>
            <person name="O'Leary S."/>
            <person name="Kodira C."/>
            <person name="Zeng Q."/>
            <person name="Yandava C."/>
            <person name="Alvarado L."/>
            <person name="Kistler C."/>
            <person name="Shim W.-B."/>
            <person name="Kang S."/>
            <person name="Woloshuk C."/>
        </authorList>
    </citation>
    <scope>NUCLEOTIDE SEQUENCE</scope>
    <source>
        <strain evidence="2">4287</strain>
    </source>
</reference>
<gene>
    <name evidence="2" type="ORF">FOXG_14767</name>
</gene>
<proteinExistence type="predicted"/>
<accession>A0A0J9W0Q4</accession>
<evidence type="ECO:0000313" key="3">
    <source>
        <dbReference type="Proteomes" id="UP000009097"/>
    </source>
</evidence>
<evidence type="ECO:0000256" key="1">
    <source>
        <dbReference type="SAM" id="MobiDB-lite"/>
    </source>
</evidence>
<dbReference type="GeneID" id="28955905"/>
<feature type="compositionally biased region" description="Basic and acidic residues" evidence="1">
    <location>
        <begin position="24"/>
        <end position="40"/>
    </location>
</feature>
<dbReference type="AlphaFoldDB" id="A0A0J9W0Q4"/>
<organism evidence="2 3">
    <name type="scientific">Fusarium oxysporum f. sp. lycopersici (strain 4287 / CBS 123668 / FGSC 9935 / NRRL 34936)</name>
    <name type="common">Fusarium vascular wilt of tomato</name>
    <dbReference type="NCBI Taxonomy" id="426428"/>
    <lineage>
        <taxon>Eukaryota</taxon>
        <taxon>Fungi</taxon>
        <taxon>Dikarya</taxon>
        <taxon>Ascomycota</taxon>
        <taxon>Pezizomycotina</taxon>
        <taxon>Sordariomycetes</taxon>
        <taxon>Hypocreomycetidae</taxon>
        <taxon>Hypocreales</taxon>
        <taxon>Nectriaceae</taxon>
        <taxon>Fusarium</taxon>
        <taxon>Fusarium oxysporum species complex</taxon>
    </lineage>
</organism>
<evidence type="ECO:0000313" key="2">
    <source>
        <dbReference type="EMBL" id="KNB16385.1"/>
    </source>
</evidence>
<sequence length="369" mass="42070">MTRQRARSKTTSQDDITKQRKREAKKDQAKARREERMKCREKAEKKRYAAALKAVERAEKGNLLNDCTYHAKPFHQYIAQSRYETRTPFFTGLSIKSIVRLARSFKFQEWQIIEQQQDWLNRVMPVVEANATNLENWFVFWSSIHASNIQWGNCVLVEITCDLFKGSTADLVDSVLCVSKGALPEIKDNSSDGQVETRLLSQQTPSQNIEPPATTLSGSASSWHTTVLEPVPITETEVAAWAKSQLSQYIKDNFQDDPGTIAALHRRITNLGREYVLDLHSIMTGAPGLNTRNMKEIFLRAWGEMENSDGFQLERLLGLSRTVCLAMKIAHKGDYTLELKVPRNAALMIIKEFRPHLHVDPLDSSFVFP</sequence>
<dbReference type="VEuPathDB" id="FungiDB:FOXG_14767"/>
<dbReference type="EMBL" id="DS231718">
    <property type="protein sequence ID" value="KNB16385.1"/>
    <property type="molecule type" value="Genomic_DNA"/>
</dbReference>
<dbReference type="RefSeq" id="XP_018254430.1">
    <property type="nucleotide sequence ID" value="XM_018394828.1"/>
</dbReference>
<feature type="region of interest" description="Disordered" evidence="1">
    <location>
        <begin position="188"/>
        <end position="216"/>
    </location>
</feature>